<feature type="compositionally biased region" description="Low complexity" evidence="1">
    <location>
        <begin position="36"/>
        <end position="50"/>
    </location>
</feature>
<feature type="chain" id="PRO_5046393198" evidence="2">
    <location>
        <begin position="28"/>
        <end position="133"/>
    </location>
</feature>
<reference evidence="3 4" key="1">
    <citation type="submission" date="2023-09" db="EMBL/GenBank/DDBJ databases">
        <title>Streptomyces sp. nov.: A antagonism against Alternaria gaisen Producing Streptochlin, Isolated from Tamarix root soil.</title>
        <authorList>
            <person name="Chen Y."/>
        </authorList>
    </citation>
    <scope>NUCLEOTIDE SEQUENCE [LARGE SCALE GENOMIC DNA]</scope>
    <source>
        <strain evidence="3 4">TRM76323</strain>
    </source>
</reference>
<dbReference type="RefSeq" id="WP_315877021.1">
    <property type="nucleotide sequence ID" value="NZ_JAWCTQ010000006.1"/>
</dbReference>
<evidence type="ECO:0000313" key="3">
    <source>
        <dbReference type="EMBL" id="MDT9681930.1"/>
    </source>
</evidence>
<evidence type="ECO:0000256" key="2">
    <source>
        <dbReference type="SAM" id="SignalP"/>
    </source>
</evidence>
<proteinExistence type="predicted"/>
<gene>
    <name evidence="3" type="ORF">RND61_07560</name>
</gene>
<feature type="region of interest" description="Disordered" evidence="1">
    <location>
        <begin position="111"/>
        <end position="133"/>
    </location>
</feature>
<organism evidence="3 4">
    <name type="scientific">Streptomyces tamarix</name>
    <dbReference type="NCBI Taxonomy" id="3078565"/>
    <lineage>
        <taxon>Bacteria</taxon>
        <taxon>Bacillati</taxon>
        <taxon>Actinomycetota</taxon>
        <taxon>Actinomycetes</taxon>
        <taxon>Kitasatosporales</taxon>
        <taxon>Streptomycetaceae</taxon>
        <taxon>Streptomyces</taxon>
    </lineage>
</organism>
<dbReference type="InterPro" id="IPR045925">
    <property type="entry name" value="DUF6344"/>
</dbReference>
<evidence type="ECO:0000313" key="4">
    <source>
        <dbReference type="Proteomes" id="UP001250181"/>
    </source>
</evidence>
<feature type="region of interest" description="Disordered" evidence="1">
    <location>
        <begin position="56"/>
        <end position="81"/>
    </location>
</feature>
<feature type="region of interest" description="Disordered" evidence="1">
    <location>
        <begin position="31"/>
        <end position="50"/>
    </location>
</feature>
<evidence type="ECO:0000256" key="1">
    <source>
        <dbReference type="SAM" id="MobiDB-lite"/>
    </source>
</evidence>
<feature type="compositionally biased region" description="Low complexity" evidence="1">
    <location>
        <begin position="122"/>
        <end position="133"/>
    </location>
</feature>
<protein>
    <submittedName>
        <fullName evidence="3">DUF6344 domain-containing protein</fullName>
    </submittedName>
</protein>
<keyword evidence="2" id="KW-0732">Signal</keyword>
<accession>A0ABU3QGP5</accession>
<keyword evidence="4" id="KW-1185">Reference proteome</keyword>
<feature type="signal peptide" evidence="2">
    <location>
        <begin position="1"/>
        <end position="27"/>
    </location>
</feature>
<comment type="caution">
    <text evidence="3">The sequence shown here is derived from an EMBL/GenBank/DDBJ whole genome shotgun (WGS) entry which is preliminary data.</text>
</comment>
<sequence length="133" mass="13401">MAAGKVKQFWTAIVSFFCGLLASFRPAAPVAHRRPGAGAETAARTARTAAVALPPQRTAAAPGIGAGRGRRAPRARALPPTIKQRIHAEAHGTSPAVRRLTTVGALAADHRADGGGTDAEAEAAVPAGATAAR</sequence>
<name>A0ABU3QGP5_9ACTN</name>
<dbReference type="Proteomes" id="UP001250181">
    <property type="component" value="Unassembled WGS sequence"/>
</dbReference>
<dbReference type="Pfam" id="PF19871">
    <property type="entry name" value="DUF6344"/>
    <property type="match status" value="1"/>
</dbReference>
<dbReference type="EMBL" id="JAWCTQ010000006">
    <property type="protein sequence ID" value="MDT9681930.1"/>
    <property type="molecule type" value="Genomic_DNA"/>
</dbReference>